<evidence type="ECO:0000313" key="4">
    <source>
        <dbReference type="EMBL" id="TWF71831.1"/>
    </source>
</evidence>
<gene>
    <name evidence="4" type="ORF">FHX73_1728</name>
</gene>
<name>A0A561SAD4_9ACTN</name>
<dbReference type="AlphaFoldDB" id="A0A561SAD4"/>
<feature type="transmembrane region" description="Helical" evidence="2">
    <location>
        <begin position="481"/>
        <end position="500"/>
    </location>
</feature>
<keyword evidence="5" id="KW-1185">Reference proteome</keyword>
<evidence type="ECO:0000256" key="2">
    <source>
        <dbReference type="SAM" id="Phobius"/>
    </source>
</evidence>
<comment type="caution">
    <text evidence="4">The sequence shown here is derived from an EMBL/GenBank/DDBJ whole genome shotgun (WGS) entry which is preliminary data.</text>
</comment>
<dbReference type="RefSeq" id="WP_246214230.1">
    <property type="nucleotide sequence ID" value="NZ_BAAAMZ010000001.1"/>
</dbReference>
<evidence type="ECO:0000256" key="1">
    <source>
        <dbReference type="SAM" id="MobiDB-lite"/>
    </source>
</evidence>
<accession>A0A561SAD4</accession>
<feature type="compositionally biased region" description="Low complexity" evidence="1">
    <location>
        <begin position="23"/>
        <end position="37"/>
    </location>
</feature>
<feature type="transmembrane region" description="Helical" evidence="2">
    <location>
        <begin position="334"/>
        <end position="354"/>
    </location>
</feature>
<evidence type="ECO:0000313" key="5">
    <source>
        <dbReference type="Proteomes" id="UP000317940"/>
    </source>
</evidence>
<dbReference type="Proteomes" id="UP000317940">
    <property type="component" value="Unassembled WGS sequence"/>
</dbReference>
<keyword evidence="2" id="KW-0812">Transmembrane</keyword>
<keyword evidence="2" id="KW-0472">Membrane</keyword>
<dbReference type="EMBL" id="VIWT01000007">
    <property type="protein sequence ID" value="TWF71831.1"/>
    <property type="molecule type" value="Genomic_DNA"/>
</dbReference>
<feature type="compositionally biased region" description="Low complexity" evidence="1">
    <location>
        <begin position="81"/>
        <end position="92"/>
    </location>
</feature>
<feature type="region of interest" description="Disordered" evidence="1">
    <location>
        <begin position="64"/>
        <end position="104"/>
    </location>
</feature>
<reference evidence="4 5" key="1">
    <citation type="submission" date="2019-06" db="EMBL/GenBank/DDBJ databases">
        <title>Sequencing the genomes of 1000 actinobacteria strains.</title>
        <authorList>
            <person name="Klenk H.-P."/>
        </authorList>
    </citation>
    <scope>NUCLEOTIDE SEQUENCE [LARGE SCALE GENOMIC DNA]</scope>
    <source>
        <strain evidence="4 5">DSM 44826</strain>
    </source>
</reference>
<feature type="compositionally biased region" description="Basic and acidic residues" evidence="1">
    <location>
        <begin position="64"/>
        <end position="80"/>
    </location>
</feature>
<sequence length="627" mass="63768">MRAQDRTVASDAAGKGRGSAANRKPAGGAAVRPGGRPLTPADVLALQRSAGNAAVLQLLARDQEQEPGHAHTGHAAEDAHAAGPGPAAAVHGVLRSSGSPLPEATRTDMEARLGADFSDVRLHTGAEARASAAELGARAYTSGNHVVIGAGGADKHTLAHELTHVIQQSQGPVAGTDNGSGLSVSDPADRFERAAEANATRAMSAPAPVQRADLEQDFAHSPAGAGTAVQSAAAPSIQRSPHGAIGGVLKLGEAAVSGIGEIKGLVTAGGDLHDAHKANAQGNATGSALGAYNNKVAGTNVGHSALGVADTAIHATEGGMQIANAAEGGTAGTLSLVAGGISLPSGLISLARAMRKGWKADKRRRALRAITTYEAEGQEPGPIADAGADLEAHLKELQEGYQELRNLELSLAVTTRLIGASEEAGAEASKSVRARMSEVAQAIAATLQEIEANTRVTGLATLEVIRQYAEMKTQRRIAYRAADVLSSSVGIAGGAVGVAVTVGAAAATAGIAVGVAGGVVGAVVAGYASKRTLGKRWKATAADDKSGPRHLWDTVAVWKKIESEREVKSGQLFDYARSSDPDVREFALTISDALGVSRDVMQPDNANPTEDVRKAAVKLLSKKLKSK</sequence>
<dbReference type="Pfam" id="PF13699">
    <property type="entry name" value="eCIS_core"/>
    <property type="match status" value="1"/>
</dbReference>
<feature type="region of interest" description="Disordered" evidence="1">
    <location>
        <begin position="1"/>
        <end position="40"/>
    </location>
</feature>
<keyword evidence="2" id="KW-1133">Transmembrane helix</keyword>
<feature type="domain" description="eCIS core" evidence="3">
    <location>
        <begin position="100"/>
        <end position="171"/>
    </location>
</feature>
<proteinExistence type="predicted"/>
<protein>
    <submittedName>
        <fullName evidence="4">Uncharacterized protein DUF4157</fullName>
    </submittedName>
</protein>
<feature type="transmembrane region" description="Helical" evidence="2">
    <location>
        <begin position="506"/>
        <end position="528"/>
    </location>
</feature>
<dbReference type="InterPro" id="IPR025295">
    <property type="entry name" value="eCIS_core_dom"/>
</dbReference>
<organism evidence="4 5">
    <name type="scientific">Kitasatospora viridis</name>
    <dbReference type="NCBI Taxonomy" id="281105"/>
    <lineage>
        <taxon>Bacteria</taxon>
        <taxon>Bacillati</taxon>
        <taxon>Actinomycetota</taxon>
        <taxon>Actinomycetes</taxon>
        <taxon>Kitasatosporales</taxon>
        <taxon>Streptomycetaceae</taxon>
        <taxon>Kitasatospora</taxon>
    </lineage>
</organism>
<evidence type="ECO:0000259" key="3">
    <source>
        <dbReference type="Pfam" id="PF13699"/>
    </source>
</evidence>